<feature type="domain" description="Tail spike TSP1/Gp66 N-terminal" evidence="1">
    <location>
        <begin position="21"/>
        <end position="81"/>
    </location>
</feature>
<accession>A0AAU8KYU0</accession>
<dbReference type="Pfam" id="PF18668">
    <property type="entry name" value="Tail_spike_N"/>
    <property type="match status" value="1"/>
</dbReference>
<sequence length="500" mass="54945">MSTKRPNLNNADLEQAYYYKRRSFANGYTIKFQREALLWASTDGGDGNYYVWGGTLPKAVPAGSTPDSTGGVNSSAWINVGTGEFMPVSSYGLNSELASWKGARGQWDMWPTMMSPVTAAGISFGGDKLRGLLMVNNSGGLMSAMAISGQPITKFTCAPYTVQAGRVDAFGRQIVVTNFPTFANNQDNLSYQSEFQTDANGQPVVFFRTVEKRSSFDNVTDSTIADRAIKVADEFLMLPNEMTIGKIRVPTETTANSLDPAKRYDPHSSLSGTTLHMLLQSRFQYDIISIVNSRRFNCYVSMRCTTNANGNDTTKYGLYLLADNAQFTGDGAGGTGMFFHIPNFTQDPDGKSANAANSPGNTMASPVCNYTDIQFIFSSVPLTTGTNLTDRYNGFTVTLQYPWATTKAIQDVVTNFMQYINKQVVTNATLSTDTPPALTLTKETITMYNPGYIFEFDFDMSNRNGVVTTPQTFAMALGEFSGYDYCVRVFNRFGLKGYNK</sequence>
<dbReference type="Gene3D" id="2.10.10.80">
    <property type="match status" value="1"/>
</dbReference>
<evidence type="ECO:0000313" key="2">
    <source>
        <dbReference type="EMBL" id="XCN27900.1"/>
    </source>
</evidence>
<organism evidence="2">
    <name type="scientific">Serratia phage Kevin</name>
    <dbReference type="NCBI Taxonomy" id="3161161"/>
    <lineage>
        <taxon>Viruses</taxon>
        <taxon>Duplodnaviria</taxon>
        <taxon>Heunggongvirae</taxon>
        <taxon>Uroviricota</taxon>
        <taxon>Caudoviricetes</taxon>
        <taxon>Pantevenvirales</taxon>
        <taxon>Ackermannviridae</taxon>
        <taxon>Miltonvirus</taxon>
    </lineage>
</organism>
<name>A0AAU8KYU0_9CAUD</name>
<dbReference type="InterPro" id="IPR040775">
    <property type="entry name" value="Tail_spike_N"/>
</dbReference>
<dbReference type="EMBL" id="PP869623">
    <property type="protein sequence ID" value="XCN27900.1"/>
    <property type="molecule type" value="Genomic_DNA"/>
</dbReference>
<evidence type="ECO:0000259" key="1">
    <source>
        <dbReference type="Pfam" id="PF18668"/>
    </source>
</evidence>
<protein>
    <submittedName>
        <fullName evidence="2">Tail spike protein</fullName>
    </submittedName>
</protein>
<reference evidence="2" key="1">
    <citation type="submission" date="2024-06" db="EMBL/GenBank/DDBJ databases">
        <authorList>
            <person name="Melgar S."/>
            <person name="Ryabinky S."/>
            <person name="Merugu K."/>
            <person name="Desisa B."/>
            <person name="Truong H."/>
            <person name="Jamal R."/>
            <person name="Sandhu A."/>
            <person name="Johnson A."/>
        </authorList>
    </citation>
    <scope>NUCLEOTIDE SEQUENCE</scope>
</reference>
<proteinExistence type="predicted"/>